<organism evidence="1 2">
    <name type="scientific">Candidatus Thermokryptus mobilis</name>
    <dbReference type="NCBI Taxonomy" id="1643428"/>
    <lineage>
        <taxon>Bacteria</taxon>
        <taxon>Pseudomonadati</taxon>
        <taxon>Candidatus Kryptoniota</taxon>
        <taxon>Candidatus Thermokryptus</taxon>
    </lineage>
</organism>
<name>A0A0S4N3E0_9BACT</name>
<evidence type="ECO:0000313" key="1">
    <source>
        <dbReference type="EMBL" id="CUU04429.1"/>
    </source>
</evidence>
<evidence type="ECO:0000313" key="2">
    <source>
        <dbReference type="Proteomes" id="UP000320623"/>
    </source>
</evidence>
<dbReference type="Proteomes" id="UP000320623">
    <property type="component" value="Unassembled WGS sequence"/>
</dbReference>
<dbReference type="AlphaFoldDB" id="A0A0S4N3E0"/>
<dbReference type="STRING" id="1643428.GCA_001442855_00970"/>
<dbReference type="RefSeq" id="WP_181180266.1">
    <property type="nucleotide sequence ID" value="NZ_FAOO01000005.1"/>
</dbReference>
<gene>
    <name evidence="1" type="ORF">JGI1_00993</name>
</gene>
<sequence length="75" mass="8699">APEQLEYYINWAREDIGGHMLNSRKFNTKPILLVLTESLGSVNEDIVNRVRNLGKISNQPEIWEIDYDGKQNKIL</sequence>
<proteinExistence type="predicted"/>
<dbReference type="EMBL" id="FAOO01000005">
    <property type="protein sequence ID" value="CUU04429.1"/>
    <property type="molecule type" value="Genomic_DNA"/>
</dbReference>
<keyword evidence="2" id="KW-1185">Reference proteome</keyword>
<feature type="non-terminal residue" evidence="1">
    <location>
        <position position="1"/>
    </location>
</feature>
<reference evidence="2" key="1">
    <citation type="submission" date="2015-11" db="EMBL/GenBank/DDBJ databases">
        <authorList>
            <person name="Varghese N."/>
        </authorList>
    </citation>
    <scope>NUCLEOTIDE SEQUENCE [LARGE SCALE GENOMIC DNA]</scope>
</reference>
<protein>
    <submittedName>
        <fullName evidence="1">Uncharacterized protein</fullName>
    </submittedName>
</protein>
<accession>A0A0S4N3E0</accession>